<feature type="chain" id="PRO_5030555247" description="Alkyl transferase" evidence="5">
    <location>
        <begin position="27"/>
        <end position="386"/>
    </location>
</feature>
<dbReference type="PANTHER" id="PTHR10291:SF43">
    <property type="entry name" value="DEHYDRODOLICHYL DIPHOSPHATE SYNTHASE COMPLEX SUBUNIT DHDDS"/>
    <property type="match status" value="1"/>
</dbReference>
<dbReference type="GO" id="GO:0016094">
    <property type="term" value="P:polyprenol biosynthetic process"/>
    <property type="evidence" value="ECO:0007669"/>
    <property type="project" value="TreeGrafter"/>
</dbReference>
<dbReference type="Gene3D" id="3.40.1180.10">
    <property type="entry name" value="Decaprenyl diphosphate synthase-like"/>
    <property type="match status" value="1"/>
</dbReference>
<dbReference type="GO" id="GO:0005783">
    <property type="term" value="C:endoplasmic reticulum"/>
    <property type="evidence" value="ECO:0007669"/>
    <property type="project" value="TreeGrafter"/>
</dbReference>
<dbReference type="AlphaFoldDB" id="A0A7S1YYA0"/>
<keyword evidence="2 3" id="KW-0808">Transferase</keyword>
<dbReference type="GO" id="GO:0045547">
    <property type="term" value="F:ditrans,polycis-polyprenyl diphosphate synthase [(2E,6E)-farnesyl diphosphate specific] activity"/>
    <property type="evidence" value="ECO:0007669"/>
    <property type="project" value="TreeGrafter"/>
</dbReference>
<dbReference type="HAMAP" id="MF_01139">
    <property type="entry name" value="ISPT"/>
    <property type="match status" value="1"/>
</dbReference>
<feature type="compositionally biased region" description="Low complexity" evidence="4">
    <location>
        <begin position="292"/>
        <end position="312"/>
    </location>
</feature>
<dbReference type="InterPro" id="IPR001441">
    <property type="entry name" value="UPP_synth-like"/>
</dbReference>
<evidence type="ECO:0000256" key="1">
    <source>
        <dbReference type="ARBA" id="ARBA00005432"/>
    </source>
</evidence>
<evidence type="ECO:0000313" key="6">
    <source>
        <dbReference type="EMBL" id="CAD9322879.1"/>
    </source>
</evidence>
<evidence type="ECO:0000256" key="3">
    <source>
        <dbReference type="RuleBase" id="RU363018"/>
    </source>
</evidence>
<accession>A0A7S1YYA0</accession>
<dbReference type="PANTHER" id="PTHR10291">
    <property type="entry name" value="DEHYDRODOLICHYL DIPHOSPHATE SYNTHASE FAMILY MEMBER"/>
    <property type="match status" value="1"/>
</dbReference>
<reference evidence="6" key="1">
    <citation type="submission" date="2021-01" db="EMBL/GenBank/DDBJ databases">
        <authorList>
            <person name="Corre E."/>
            <person name="Pelletier E."/>
            <person name="Niang G."/>
            <person name="Scheremetjew M."/>
            <person name="Finn R."/>
            <person name="Kale V."/>
            <person name="Holt S."/>
            <person name="Cochrane G."/>
            <person name="Meng A."/>
            <person name="Brown T."/>
            <person name="Cohen L."/>
        </authorList>
    </citation>
    <scope>NUCLEOTIDE SEQUENCE</scope>
    <source>
        <strain evidence="6">Pop2</strain>
    </source>
</reference>
<comment type="similarity">
    <text evidence="1 3">Belongs to the UPP synthase family.</text>
</comment>
<keyword evidence="5" id="KW-0732">Signal</keyword>
<dbReference type="EMBL" id="HBGN01011384">
    <property type="protein sequence ID" value="CAD9322879.1"/>
    <property type="molecule type" value="Transcribed_RNA"/>
</dbReference>
<feature type="signal peptide" evidence="5">
    <location>
        <begin position="1"/>
        <end position="26"/>
    </location>
</feature>
<organism evidence="6">
    <name type="scientific">Ditylum brightwellii</name>
    <dbReference type="NCBI Taxonomy" id="49249"/>
    <lineage>
        <taxon>Eukaryota</taxon>
        <taxon>Sar</taxon>
        <taxon>Stramenopiles</taxon>
        <taxon>Ochrophyta</taxon>
        <taxon>Bacillariophyta</taxon>
        <taxon>Mediophyceae</taxon>
        <taxon>Lithodesmiophycidae</taxon>
        <taxon>Lithodesmiales</taxon>
        <taxon>Lithodesmiaceae</taxon>
        <taxon>Ditylum</taxon>
    </lineage>
</organism>
<evidence type="ECO:0000256" key="2">
    <source>
        <dbReference type="ARBA" id="ARBA00022679"/>
    </source>
</evidence>
<feature type="region of interest" description="Disordered" evidence="4">
    <location>
        <begin position="292"/>
        <end position="321"/>
    </location>
</feature>
<protein>
    <recommendedName>
        <fullName evidence="3">Alkyl transferase</fullName>
        <ecNumber evidence="3">2.5.1.-</ecNumber>
    </recommendedName>
</protein>
<dbReference type="SUPFAM" id="SSF64005">
    <property type="entry name" value="Undecaprenyl diphosphate synthase"/>
    <property type="match status" value="1"/>
</dbReference>
<dbReference type="PROSITE" id="PS01066">
    <property type="entry name" value="UPP_SYNTHASE"/>
    <property type="match status" value="1"/>
</dbReference>
<gene>
    <name evidence="6" type="ORF">DBRI1063_LOCUS7255</name>
</gene>
<evidence type="ECO:0000256" key="4">
    <source>
        <dbReference type="SAM" id="MobiDB-lite"/>
    </source>
</evidence>
<feature type="region of interest" description="Disordered" evidence="4">
    <location>
        <begin position="110"/>
        <end position="134"/>
    </location>
</feature>
<dbReference type="NCBIfam" id="TIGR00055">
    <property type="entry name" value="uppS"/>
    <property type="match status" value="1"/>
</dbReference>
<name>A0A7S1YYA0_9STRA</name>
<evidence type="ECO:0000256" key="5">
    <source>
        <dbReference type="SAM" id="SignalP"/>
    </source>
</evidence>
<feature type="compositionally biased region" description="Low complexity" evidence="4">
    <location>
        <begin position="110"/>
        <end position="128"/>
    </location>
</feature>
<dbReference type="Pfam" id="PF01255">
    <property type="entry name" value="Prenyltransf"/>
    <property type="match status" value="1"/>
</dbReference>
<sequence>MMQLIHFFIPIMSLYKFLFFCIGIHGTVVSASSSSSCFIPSTSSSSSLHRYPTTTHTRRRHMKNDLNNGIPTSYINQARKTNTRATTILNVATTTTTRVENENATTTTTINTTTTTTPTQTTTTRTTTKINPPQNIHVPRHIAFICDGNRRWAHTNNLPSSVGHAKGADRTISLLQTLAKSYSSLGIQVCTLYAFSTENWSRPASEISTLLQLMESSAKNLSNRACEFGIRVKILGDLEDERIPSSLRTALLKLEEDTSNHLTKEKLIVCLAINYGGRKDILQAALSYAQEESSNSNSNQKQNTTQTQTKQQLNEEEFEKHLSTAGLPDPDLIIRTAGECRLSNFLLWNAAYAELYFTEVLWPDFDEDVLKEALMWYEGRIRRFGT</sequence>
<dbReference type="EC" id="2.5.1.-" evidence="3"/>
<proteinExistence type="inferred from homology"/>
<dbReference type="CDD" id="cd00475">
    <property type="entry name" value="Cis_IPPS"/>
    <property type="match status" value="1"/>
</dbReference>
<dbReference type="InterPro" id="IPR018520">
    <property type="entry name" value="UPP_synth-like_CS"/>
</dbReference>
<dbReference type="InterPro" id="IPR036424">
    <property type="entry name" value="UPP_synth-like_sf"/>
</dbReference>